<evidence type="ECO:0000313" key="2">
    <source>
        <dbReference type="EMBL" id="KFM57690.1"/>
    </source>
</evidence>
<evidence type="ECO:0008006" key="4">
    <source>
        <dbReference type="Google" id="ProtNLM"/>
    </source>
</evidence>
<dbReference type="Proteomes" id="UP000054359">
    <property type="component" value="Unassembled WGS sequence"/>
</dbReference>
<organism evidence="2 3">
    <name type="scientific">Stegodyphus mimosarum</name>
    <name type="common">African social velvet spider</name>
    <dbReference type="NCBI Taxonomy" id="407821"/>
    <lineage>
        <taxon>Eukaryota</taxon>
        <taxon>Metazoa</taxon>
        <taxon>Ecdysozoa</taxon>
        <taxon>Arthropoda</taxon>
        <taxon>Chelicerata</taxon>
        <taxon>Arachnida</taxon>
        <taxon>Araneae</taxon>
        <taxon>Araneomorphae</taxon>
        <taxon>Entelegynae</taxon>
        <taxon>Eresoidea</taxon>
        <taxon>Eresidae</taxon>
        <taxon>Stegodyphus</taxon>
    </lineage>
</organism>
<name>A0A087SXV1_STEMI</name>
<reference evidence="2 3" key="1">
    <citation type="submission" date="2013-11" db="EMBL/GenBank/DDBJ databases">
        <title>Genome sequencing of Stegodyphus mimosarum.</title>
        <authorList>
            <person name="Bechsgaard J."/>
        </authorList>
    </citation>
    <scope>NUCLEOTIDE SEQUENCE [LARGE SCALE GENOMIC DNA]</scope>
</reference>
<accession>A0A087SXV1</accession>
<proteinExistence type="predicted"/>
<protein>
    <recommendedName>
        <fullName evidence="4">Neutral ceramidase</fullName>
    </recommendedName>
</protein>
<dbReference type="OMA" id="HSCEIIM"/>
<evidence type="ECO:0000256" key="1">
    <source>
        <dbReference type="SAM" id="SignalP"/>
    </source>
</evidence>
<gene>
    <name evidence="2" type="ORF">X975_08749</name>
</gene>
<dbReference type="EMBL" id="KK112449">
    <property type="protein sequence ID" value="KFM57690.1"/>
    <property type="molecule type" value="Genomic_DNA"/>
</dbReference>
<dbReference type="AlphaFoldDB" id="A0A087SXV1"/>
<keyword evidence="3" id="KW-1185">Reference proteome</keyword>
<keyword evidence="1" id="KW-0732">Signal</keyword>
<feature type="chain" id="PRO_5001829121" description="Neutral ceramidase" evidence="1">
    <location>
        <begin position="23"/>
        <end position="145"/>
    </location>
</feature>
<sequence>MHSCEIIMFLLYLATFILPIQSQYSFRKASVIPTSYPPSENLTNISIGAILPQYGFKEPSRAIRKALTEATKNVNRNKNKNVKFKFTNNYQLHAHLVEMDTSASPLTVLDVLCEKVLAENVSVIMYMTNAHAHGSVYGGNVATAQ</sequence>
<evidence type="ECO:0000313" key="3">
    <source>
        <dbReference type="Proteomes" id="UP000054359"/>
    </source>
</evidence>
<feature type="signal peptide" evidence="1">
    <location>
        <begin position="1"/>
        <end position="22"/>
    </location>
</feature>
<feature type="non-terminal residue" evidence="2">
    <location>
        <position position="145"/>
    </location>
</feature>